<sequence>MAKKGRPTLIFLLLLLIVAGAVAFSDTNGKKPERPDEAISATANGDLLVFSAERLDSTGYSVEVLACSLKDQRVIFSAEVPRWIDSNVAFYILYPGADYLGLRWDGIRERVLNVSRDLGLSVGKVEFVKPALDKVGHSKGKFTYSAKLKAGQCTVLSFKGVFREMPKKVYLRNGKVLELPSASLSGNEEWLLTLTVPDGFNAWNAPIMVPKRLGRSEEFLRRCTEYRENLISLVGKRVTTAEELAQMDVPEEPRPPEDYCAELGANGSEVYSARLIGNSCLYSDGGYYGFDYSGKGGRVISVSFNSTGCKPAVWVAFTGRLNMFSRGVAAEDVWEGKHVRSLFGVFGNISVHNDDGDGPLMPDFEGFLVLDLVVQPG</sequence>
<proteinExistence type="predicted"/>
<dbReference type="STRING" id="1505907.TEU_09545"/>
<organism evidence="1 2">
    <name type="scientific">Thermococcus eurythermalis</name>
    <dbReference type="NCBI Taxonomy" id="1505907"/>
    <lineage>
        <taxon>Archaea</taxon>
        <taxon>Methanobacteriati</taxon>
        <taxon>Methanobacteriota</taxon>
        <taxon>Thermococci</taxon>
        <taxon>Thermococcales</taxon>
        <taxon>Thermococcaceae</taxon>
        <taxon>Thermococcus</taxon>
    </lineage>
</organism>
<dbReference type="EMBL" id="CP008887">
    <property type="protein sequence ID" value="AIU70554.1"/>
    <property type="molecule type" value="Genomic_DNA"/>
</dbReference>
<gene>
    <name evidence="1" type="ORF">TEU_09545</name>
</gene>
<dbReference type="KEGG" id="teu:TEU_09545"/>
<keyword evidence="2" id="KW-1185">Reference proteome</keyword>
<reference evidence="1 2" key="1">
    <citation type="journal article" date="2015" name="Int. J. Syst. Evol. Microbiol.">
        <title>Thermococcus eurythermalis sp. nov., a conditional piezophilic hyperthermophilic archaeon with a wide temperature range isolated from an oil-immersed chimney in the Guaymas Basin.</title>
        <authorList>
            <person name="Zhao W."/>
            <person name="Zeng X."/>
            <person name="Xiao X."/>
        </authorList>
    </citation>
    <scope>NUCLEOTIDE SEQUENCE [LARGE SCALE GENOMIC DNA]</scope>
    <source>
        <strain evidence="1 2">A501</strain>
    </source>
</reference>
<evidence type="ECO:0000313" key="1">
    <source>
        <dbReference type="EMBL" id="AIU70554.1"/>
    </source>
</evidence>
<protein>
    <submittedName>
        <fullName evidence="1">Uncharacterized protein</fullName>
    </submittedName>
</protein>
<name>A0A097QVP9_9EURY</name>
<dbReference type="AlphaFoldDB" id="A0A097QVP9"/>
<dbReference type="Proteomes" id="UP000029980">
    <property type="component" value="Chromosome"/>
</dbReference>
<dbReference type="HOGENOM" id="CLU_788993_0_0_2"/>
<evidence type="ECO:0000313" key="2">
    <source>
        <dbReference type="Proteomes" id="UP000029980"/>
    </source>
</evidence>
<accession>A0A097QVP9</accession>